<evidence type="ECO:0000259" key="1">
    <source>
        <dbReference type="PROSITE" id="PS51459"/>
    </source>
</evidence>
<dbReference type="InterPro" id="IPR036597">
    <property type="entry name" value="Fido-like_dom_sf"/>
</dbReference>
<organism evidence="2 3">
    <name type="scientific">Candidatus Desantisbacteria bacterium CG1_02_38_46</name>
    <dbReference type="NCBI Taxonomy" id="1817893"/>
    <lineage>
        <taxon>Bacteria</taxon>
        <taxon>Candidatus Desantisiibacteriota</taxon>
    </lineage>
</organism>
<feature type="domain" description="Fido" evidence="1">
    <location>
        <begin position="197"/>
        <end position="327"/>
    </location>
</feature>
<reference evidence="2 3" key="1">
    <citation type="journal article" date="2016" name="Environ. Microbiol.">
        <title>Genomic resolution of a cold subsurface aquifer community provides metabolic insights for novel microbes adapted to high CO concentrations.</title>
        <authorList>
            <person name="Probst A.J."/>
            <person name="Castelle C.J."/>
            <person name="Singh A."/>
            <person name="Brown C.T."/>
            <person name="Anantharaman K."/>
            <person name="Sharon I."/>
            <person name="Hug L.A."/>
            <person name="Burstein D."/>
            <person name="Emerson J.B."/>
            <person name="Thomas B.C."/>
            <person name="Banfield J.F."/>
        </authorList>
    </citation>
    <scope>NUCLEOTIDE SEQUENCE [LARGE SCALE GENOMIC DNA]</scope>
    <source>
        <strain evidence="2">CG1_02_38_46</strain>
    </source>
</reference>
<accession>A0A1J4SAP5</accession>
<evidence type="ECO:0000313" key="3">
    <source>
        <dbReference type="Proteomes" id="UP000182278"/>
    </source>
</evidence>
<dbReference type="InterPro" id="IPR011204">
    <property type="entry name" value="Virulence_RhuM-like"/>
</dbReference>
<dbReference type="InterPro" id="IPR003812">
    <property type="entry name" value="Fido"/>
</dbReference>
<dbReference type="STRING" id="1817893.AUJ66_06065"/>
<dbReference type="Pfam" id="PF02661">
    <property type="entry name" value="Fic"/>
    <property type="match status" value="1"/>
</dbReference>
<dbReference type="InterPro" id="IPR053737">
    <property type="entry name" value="Type_II_TA_Toxin"/>
</dbReference>
<name>A0A1J4SAP5_9BACT</name>
<evidence type="ECO:0000313" key="2">
    <source>
        <dbReference type="EMBL" id="OIN96521.1"/>
    </source>
</evidence>
<dbReference type="Proteomes" id="UP000182278">
    <property type="component" value="Unassembled WGS sequence"/>
</dbReference>
<comment type="caution">
    <text evidence="2">The sequence shown here is derived from an EMBL/GenBank/DDBJ whole genome shotgun (WGS) entry which is preliminary data.</text>
</comment>
<dbReference type="PROSITE" id="PS51459">
    <property type="entry name" value="FIDO"/>
    <property type="match status" value="1"/>
</dbReference>
<dbReference type="EMBL" id="MNUO01000093">
    <property type="protein sequence ID" value="OIN96521.1"/>
    <property type="molecule type" value="Genomic_DNA"/>
</dbReference>
<dbReference type="GO" id="GO:0016301">
    <property type="term" value="F:kinase activity"/>
    <property type="evidence" value="ECO:0007669"/>
    <property type="project" value="InterPro"/>
</dbReference>
<dbReference type="NCBIfam" id="TIGR01550">
    <property type="entry name" value="DOC_P1"/>
    <property type="match status" value="1"/>
</dbReference>
<protein>
    <recommendedName>
        <fullName evidence="1">Fido domain-containing protein</fullName>
    </recommendedName>
</protein>
<dbReference type="InterPro" id="IPR006440">
    <property type="entry name" value="Doc"/>
</dbReference>
<dbReference type="PANTHER" id="PTHR35810">
    <property type="entry name" value="CYTOPLASMIC PROTEIN-RELATED"/>
    <property type="match status" value="1"/>
</dbReference>
<dbReference type="Gene3D" id="1.20.120.1870">
    <property type="entry name" value="Fic/DOC protein, Fido domain"/>
    <property type="match status" value="1"/>
</dbReference>
<sequence length="332" mass="38546">MAKQEFNRGEIVIYRTSKKEIELKVRLEKETVWLTQAQIALLFDTKRPAITKHLNNIFESRELDRNSVCSILEHTAADGKTYKTQFYNLDTIISVGYRVNSKRATQFRIWATKTLKEHLVKGYTINEKRLLQTQNCLKELQMAIDFLQEKTKHELLAGQEQEILNLLSNYSKTLTLLEQYDKQKIPLVKKARGKFILTYEDAKRVIQKIKAELMTKREASDLFGQEPEEKFKAILGNICQTFNKTELYPSLEEKSAHLLYFIIKDHPFIDGNKRIASFLFVYFLDRNNYLYHLSGEKKINDSTLTALSLLIAVSNPKGKDILIKITTNLLSG</sequence>
<dbReference type="Pfam" id="PF13310">
    <property type="entry name" value="Virulence_RhuM"/>
    <property type="match status" value="1"/>
</dbReference>
<proteinExistence type="predicted"/>
<dbReference type="SUPFAM" id="SSF140931">
    <property type="entry name" value="Fic-like"/>
    <property type="match status" value="1"/>
</dbReference>
<dbReference type="AlphaFoldDB" id="A0A1J4SAP5"/>
<dbReference type="PANTHER" id="PTHR35810:SF1">
    <property type="entry name" value="CYTOPLASMIC PROTEIN"/>
    <property type="match status" value="1"/>
</dbReference>
<gene>
    <name evidence="2" type="ORF">AUJ66_06065</name>
</gene>